<dbReference type="OrthoDB" id="7781156at2759"/>
<dbReference type="AlphaFoldDB" id="A0A9N9WQ73"/>
<feature type="domain" description="C2H2-type" evidence="3">
    <location>
        <begin position="982"/>
        <end position="1002"/>
    </location>
</feature>
<name>A0A9N9WQ73_9DIPT</name>
<protein>
    <recommendedName>
        <fullName evidence="3">C2H2-type domain-containing protein</fullName>
    </recommendedName>
</protein>
<dbReference type="SMART" id="SM00355">
    <property type="entry name" value="ZnF_C2H2"/>
    <property type="match status" value="8"/>
</dbReference>
<dbReference type="Proteomes" id="UP001153620">
    <property type="component" value="Chromosome 1"/>
</dbReference>
<dbReference type="InterPro" id="IPR013087">
    <property type="entry name" value="Znf_C2H2_type"/>
</dbReference>
<keyword evidence="5" id="KW-1185">Reference proteome</keyword>
<dbReference type="EMBL" id="OU895877">
    <property type="protein sequence ID" value="CAG9799900.1"/>
    <property type="molecule type" value="Genomic_DNA"/>
</dbReference>
<accession>A0A9N9WQ73</accession>
<evidence type="ECO:0000256" key="1">
    <source>
        <dbReference type="SAM" id="Coils"/>
    </source>
</evidence>
<evidence type="ECO:0000313" key="5">
    <source>
        <dbReference type="Proteomes" id="UP001153620"/>
    </source>
</evidence>
<feature type="compositionally biased region" description="Polar residues" evidence="2">
    <location>
        <begin position="1128"/>
        <end position="1138"/>
    </location>
</feature>
<evidence type="ECO:0000259" key="3">
    <source>
        <dbReference type="PROSITE" id="PS00028"/>
    </source>
</evidence>
<keyword evidence="1" id="KW-0175">Coiled coil</keyword>
<feature type="region of interest" description="Disordered" evidence="2">
    <location>
        <begin position="1125"/>
        <end position="1147"/>
    </location>
</feature>
<feature type="region of interest" description="Disordered" evidence="2">
    <location>
        <begin position="788"/>
        <end position="820"/>
    </location>
</feature>
<evidence type="ECO:0000256" key="2">
    <source>
        <dbReference type="SAM" id="MobiDB-lite"/>
    </source>
</evidence>
<dbReference type="PROSITE" id="PS00028">
    <property type="entry name" value="ZINC_FINGER_C2H2_1"/>
    <property type="match status" value="1"/>
</dbReference>
<gene>
    <name evidence="4" type="ORF">CHIRRI_LOCUS2858</name>
</gene>
<reference evidence="4" key="1">
    <citation type="submission" date="2022-01" db="EMBL/GenBank/DDBJ databases">
        <authorList>
            <person name="King R."/>
        </authorList>
    </citation>
    <scope>NUCLEOTIDE SEQUENCE</scope>
</reference>
<feature type="compositionally biased region" description="Polar residues" evidence="2">
    <location>
        <begin position="788"/>
        <end position="803"/>
    </location>
</feature>
<evidence type="ECO:0000313" key="4">
    <source>
        <dbReference type="EMBL" id="CAG9799900.1"/>
    </source>
</evidence>
<sequence>MSHEHLKQHLPFIVEMIESVKTVEFRQKWQIMKELIESNKLTTKQIETIEINIKKAKELKEQYKKTIVYTSLSNISTKNDKETTKTENVPVETVPKTEITAAKAELKVKKQMKELRRLHENIVKDEIPLPTKRRSALKRSYRDSLEMLLDKSDDFPNLKKRKSETDFDRKSAKDDSIVNQEVAKSSLKISRKSLDEPKVPKIVVENRRSLGNPRKIKNSLKSAENVEEILKINEPIEAPVPISKSVGKVSKKSLDPIEDPIKPQIKRKSVEISKPPAEKRKLKEVCEVVKQNRKSIENEKLEQNSTVAEHKILTLKVKKSTESVEVKNKVSKLIEVTKSAPTILEIKAFEEISKPFKILKSPQEIKNSVDVDKIVKRKPKVSKHLSDAAKPIVQVSKQNESPKVVQKEDQPKPLELKKSSMDKLRKKIQKHQKKEVLKKKSRATLLTKRASINKGGKLDDDEWEDLDDTGNSEFENEMDSGSEEEFKQIVKNVDKKQDIPAKSEINITFTEKEKLSAPIREDVKKPATSKNHIISKKVQNMSYIPCKTGFIFKCLVQNCKFQTMDSPAFVDHIENEHLTIKWLGHCDICNNKVEATRSIIFELMHMRENHVLKEDSNSDNLPDITEYLEPEIVKMQEVVKSENGTKNDFKKEIKTPEIKSVEKVALVGKKIDIGKIKLIPYKGTPLSPKSPELEIRKSIKSTDSNQSSSSEQDTLKSAAVLSAKKDIQPEIPKASNSIETNKKQQEVSVNIPDGKQKIIKHIIVKPAQDKESSPLVVKPKQPIGAAQKTTQSVYTKSQTTSGEQKIVIQRQKSTDSQKDMSSADLLRPWLKRKVKKYLMPTTRFLNNVGAIISTYKCMSSKCSFYTIDRDLFNAHLRFHETHQTSDRDYMNCSYCDHIFNEKDQVMALVDHIDSEHCFDKFQCKYCFYRSCVSLNVINHQRIYHAMKPKSVYELECDKNRDYEQELATVKKSRLRCVPPLSCVKCNAKFYLFPKLSAHMQTHGPNIKTKCTKCSKVSDLSNIHTHFINCHNLGLYQCVFCVFGSNNFDNIINHIGNCHPSKPPIYCERSNDKADEVNPASIESTCLKFLTQQVDHRIVETPKINPEILRNEKNVGDLGGNLKIYPTTKIKTPSPNKDSQPVKKAPEAKLGSALKKVESKMAGTTDLVKQIETIKKKTQRVQGISNEKTTGLQIKSVFSLNKF</sequence>
<proteinExistence type="predicted"/>
<reference evidence="4" key="2">
    <citation type="submission" date="2022-10" db="EMBL/GenBank/DDBJ databases">
        <authorList>
            <consortium name="ENA_rothamsted_submissions"/>
            <consortium name="culmorum"/>
            <person name="King R."/>
        </authorList>
    </citation>
    <scope>NUCLEOTIDE SEQUENCE</scope>
</reference>
<feature type="coiled-coil region" evidence="1">
    <location>
        <begin position="39"/>
        <end position="66"/>
    </location>
</feature>
<organism evidence="4 5">
    <name type="scientific">Chironomus riparius</name>
    <dbReference type="NCBI Taxonomy" id="315576"/>
    <lineage>
        <taxon>Eukaryota</taxon>
        <taxon>Metazoa</taxon>
        <taxon>Ecdysozoa</taxon>
        <taxon>Arthropoda</taxon>
        <taxon>Hexapoda</taxon>
        <taxon>Insecta</taxon>
        <taxon>Pterygota</taxon>
        <taxon>Neoptera</taxon>
        <taxon>Endopterygota</taxon>
        <taxon>Diptera</taxon>
        <taxon>Nematocera</taxon>
        <taxon>Chironomoidea</taxon>
        <taxon>Chironomidae</taxon>
        <taxon>Chironominae</taxon>
        <taxon>Chironomus</taxon>
    </lineage>
</organism>